<gene>
    <name evidence="2" type="ORF">D7I46_03110</name>
</gene>
<evidence type="ECO:0000313" key="3">
    <source>
        <dbReference type="Proteomes" id="UP000269374"/>
    </source>
</evidence>
<dbReference type="AlphaFoldDB" id="A0A387BNR6"/>
<feature type="region of interest" description="Disordered" evidence="1">
    <location>
        <begin position="174"/>
        <end position="193"/>
    </location>
</feature>
<dbReference type="EMBL" id="CP032627">
    <property type="protein sequence ID" value="AYG00161.1"/>
    <property type="molecule type" value="Genomic_DNA"/>
</dbReference>
<evidence type="ECO:0000256" key="1">
    <source>
        <dbReference type="SAM" id="MobiDB-lite"/>
    </source>
</evidence>
<keyword evidence="3" id="KW-1185">Reference proteome</keyword>
<dbReference type="Gene3D" id="2.30.110.10">
    <property type="entry name" value="Electron Transport, Fmn-binding Protein, Chain A"/>
    <property type="match status" value="1"/>
</dbReference>
<evidence type="ECO:0000313" key="2">
    <source>
        <dbReference type="EMBL" id="AYG00161.1"/>
    </source>
</evidence>
<evidence type="ECO:0008006" key="4">
    <source>
        <dbReference type="Google" id="ProtNLM"/>
    </source>
</evidence>
<feature type="compositionally biased region" description="Basic and acidic residues" evidence="1">
    <location>
        <begin position="182"/>
        <end position="193"/>
    </location>
</feature>
<dbReference type="InterPro" id="IPR012349">
    <property type="entry name" value="Split_barrel_FMN-bd"/>
</dbReference>
<reference evidence="2 3" key="1">
    <citation type="submission" date="2018-09" db="EMBL/GenBank/DDBJ databases">
        <title>Genome sequencing of strain 1JSPR-7.</title>
        <authorList>
            <person name="Heo J."/>
            <person name="Kim S.-J."/>
            <person name="Kwon S.-W."/>
        </authorList>
    </citation>
    <scope>NUCLEOTIDE SEQUENCE [LARGE SCALE GENOMIC DNA]</scope>
    <source>
        <strain evidence="2 3">1JSPR-7</strain>
    </source>
</reference>
<name>A0A387BNR6_9LACT</name>
<accession>A0A387BNR6</accession>
<dbReference type="KEGG" id="lact:D7I46_03110"/>
<dbReference type="OrthoDB" id="9806228at2"/>
<sequence>MTKKRFNSEMFYTGFPVFITLVKIDTEQILATTYSSSYMLDNWLVIGAGADGNTASHLKVGTKLSVNYLDAENGILADIAGLVSSRTRLSVLTEMGAELTEIDEIPILENGSVSIIGQIEKVVSMDGINHLFIKITDRFIDKRLLTDGKIDWGNMSALEYFGAQTERFYKAVSSDKKKKGQFLKESRKHDTRK</sequence>
<organism evidence="2 3">
    <name type="scientific">Lactococcus allomyrinae</name>
    <dbReference type="NCBI Taxonomy" id="2419773"/>
    <lineage>
        <taxon>Bacteria</taxon>
        <taxon>Bacillati</taxon>
        <taxon>Bacillota</taxon>
        <taxon>Bacilli</taxon>
        <taxon>Lactobacillales</taxon>
        <taxon>Streptococcaceae</taxon>
        <taxon>Lactococcus</taxon>
    </lineage>
</organism>
<proteinExistence type="predicted"/>
<dbReference type="Proteomes" id="UP000269374">
    <property type="component" value="Chromosome"/>
</dbReference>
<dbReference type="SUPFAM" id="SSF50475">
    <property type="entry name" value="FMN-binding split barrel"/>
    <property type="match status" value="1"/>
</dbReference>
<protein>
    <recommendedName>
        <fullName evidence="4">Flavin reductase family protein</fullName>
    </recommendedName>
</protein>
<dbReference type="RefSeq" id="WP_120771549.1">
    <property type="nucleotide sequence ID" value="NZ_CP032627.1"/>
</dbReference>